<dbReference type="AlphaFoldDB" id="A0A6A4GZC1"/>
<feature type="region of interest" description="Disordered" evidence="1">
    <location>
        <begin position="132"/>
        <end position="215"/>
    </location>
</feature>
<gene>
    <name evidence="2" type="ORF">BT96DRAFT_1001499</name>
</gene>
<sequence length="1266" mass="140432">MSYSDNPLFFRPDNATYSLITNFTPYSIDGKARAKADPPRLKASKDPKILREGWALLKGYFDNVPGVDTDTVNEFLSKMDNPIEVQLRPMFSKIMELEPGEAEARIAVGQEIRCCNRRAWLCRMSPQVKKLVKGKAKGKRRKTTFRPSFQQEDSASRPPSNVPMDDVEDSALRPPSNVLANAGVDSQPNLFPDSPTRTPEPGPTPPPSNRTRAWDDGLRVEMTMAYEMDTGTAEAVDARMGEYLDTLNTPRVSKESRKELILATKKAFVPRFAAISAEERVPDTPGSLVRAFDELSLRLRAREPSHSPSRAPYQTGGLPSSSVPPSSPCPIDRSYGDEEKHEEDVQAVELVQEPEQEQRQQLPSRTLLDEPLGAIENARLQSTKDRRWKLLELASNKLTAPSQAHSKEPVKVPARSKKAARAPSKTTKEHLPTLPPRKGVAVRKMKASVSRTNGVDDIDEEDEEEEEEVSSKKRGGRLSRSVIAQAQAIRQKYQDDLQALADKEGKTFTAILSAIGDTVSDTRSLNPWNAFQAYATHPDGLGMTKAQDESTAHFKKRIREAYRNKCEGVDDVEEEFAEILEWYSTAITSQTAQKRLEGLSEKQLVKIAGPFNNRGRQVWETYQVSCFGWIVDGLSARAVAFGSDPYYLGMKEDNPSQMRDQCIDYGTMIHTQLMRKKQGASLDPQKQRIINKYMGDKSNKATLRALVKDIWVHNLQMLCPNSKITRMKWGPAFADMCYREKVKLVNYPRGLKAIGAPGGLAAVSGIQKNALKVIVGDRIRFWQQEARAMSREGLGDSQEEGMASLWADGDDDDDGRKPTELFEEDLCQFVPWDEDEKALSYQDRANVGIVTQVSLDGKDPLVLTKVLHSKSYVAAMKVQRLKVVGGDDTEEDASEREADSAVLEEDADESDIPVAPPPTRKHRVPTAAPPAKSRAAEEDSEEEESVAPVPTTKRRVPITGPPANSRVAEEESVVPVPTKKRRVAIAAPPVKSRVAEEDSEESVTPVPTKKRRVPTAAPSAKSRAAEEDSEEEESVAPVPTKKRRVAIAAEEEESEEEESIAPVPTKKRRVHTAPQPAEEKRDVSKDLENGRPKKRAQVDQKVGKMSGSGLKVSNDQGGLTGALGKKRKRDEDGPGATATLCCAGFVGGLHWSQSLHILRFCNVISPSALSTAFGRLVGQRPHNYTSSRSIVRKSVNVRRACFNDGGIYWFEVIPQSLSYSALLQSHVQLTIHLLIVPTHCSSHYPHHSILDKHLQMRNRSSSSPFF</sequence>
<feature type="compositionally biased region" description="Polar residues" evidence="1">
    <location>
        <begin position="145"/>
        <end position="159"/>
    </location>
</feature>
<accession>A0A6A4GZC1</accession>
<feature type="region of interest" description="Disordered" evidence="1">
    <location>
        <begin position="300"/>
        <end position="344"/>
    </location>
</feature>
<dbReference type="Proteomes" id="UP000799118">
    <property type="component" value="Unassembled WGS sequence"/>
</dbReference>
<feature type="region of interest" description="Disordered" evidence="1">
    <location>
        <begin position="399"/>
        <end position="478"/>
    </location>
</feature>
<name>A0A6A4GZC1_9AGAR</name>
<dbReference type="OrthoDB" id="3062339at2759"/>
<feature type="compositionally biased region" description="Pro residues" evidence="1">
    <location>
        <begin position="198"/>
        <end position="208"/>
    </location>
</feature>
<evidence type="ECO:0000313" key="2">
    <source>
        <dbReference type="EMBL" id="KAE9391279.1"/>
    </source>
</evidence>
<keyword evidence="3" id="KW-1185">Reference proteome</keyword>
<feature type="compositionally biased region" description="Basic residues" evidence="1">
    <location>
        <begin position="132"/>
        <end position="144"/>
    </location>
</feature>
<feature type="compositionally biased region" description="Acidic residues" evidence="1">
    <location>
        <begin position="456"/>
        <end position="468"/>
    </location>
</feature>
<feature type="compositionally biased region" description="Basic and acidic residues" evidence="1">
    <location>
        <begin position="334"/>
        <end position="344"/>
    </location>
</feature>
<organism evidence="2 3">
    <name type="scientific">Gymnopus androsaceus JB14</name>
    <dbReference type="NCBI Taxonomy" id="1447944"/>
    <lineage>
        <taxon>Eukaryota</taxon>
        <taxon>Fungi</taxon>
        <taxon>Dikarya</taxon>
        <taxon>Basidiomycota</taxon>
        <taxon>Agaricomycotina</taxon>
        <taxon>Agaricomycetes</taxon>
        <taxon>Agaricomycetidae</taxon>
        <taxon>Agaricales</taxon>
        <taxon>Marasmiineae</taxon>
        <taxon>Omphalotaceae</taxon>
        <taxon>Gymnopus</taxon>
    </lineage>
</organism>
<feature type="region of interest" description="Disordered" evidence="1">
    <location>
        <begin position="885"/>
        <end position="1133"/>
    </location>
</feature>
<feature type="compositionally biased region" description="Acidic residues" evidence="1">
    <location>
        <begin position="1049"/>
        <end position="1059"/>
    </location>
</feature>
<dbReference type="EMBL" id="ML769630">
    <property type="protein sequence ID" value="KAE9391279.1"/>
    <property type="molecule type" value="Genomic_DNA"/>
</dbReference>
<feature type="compositionally biased region" description="Basic and acidic residues" evidence="1">
    <location>
        <begin position="1077"/>
        <end position="1102"/>
    </location>
</feature>
<feature type="compositionally biased region" description="Acidic residues" evidence="1">
    <location>
        <begin position="902"/>
        <end position="911"/>
    </location>
</feature>
<reference evidence="2" key="1">
    <citation type="journal article" date="2019" name="Environ. Microbiol.">
        <title>Fungal ecological strategies reflected in gene transcription - a case study of two litter decomposers.</title>
        <authorList>
            <person name="Barbi F."/>
            <person name="Kohler A."/>
            <person name="Barry K."/>
            <person name="Baskaran P."/>
            <person name="Daum C."/>
            <person name="Fauchery L."/>
            <person name="Ihrmark K."/>
            <person name="Kuo A."/>
            <person name="LaButti K."/>
            <person name="Lipzen A."/>
            <person name="Morin E."/>
            <person name="Grigoriev I.V."/>
            <person name="Henrissat B."/>
            <person name="Lindahl B."/>
            <person name="Martin F."/>
        </authorList>
    </citation>
    <scope>NUCLEOTIDE SEQUENCE</scope>
    <source>
        <strain evidence="2">JB14</strain>
    </source>
</reference>
<evidence type="ECO:0000313" key="3">
    <source>
        <dbReference type="Proteomes" id="UP000799118"/>
    </source>
</evidence>
<evidence type="ECO:0000256" key="1">
    <source>
        <dbReference type="SAM" id="MobiDB-lite"/>
    </source>
</evidence>
<protein>
    <submittedName>
        <fullName evidence="2">Uncharacterized protein</fullName>
    </submittedName>
</protein>
<proteinExistence type="predicted"/>